<dbReference type="InterPro" id="IPR016195">
    <property type="entry name" value="Pol/histidinol_Pase-like"/>
</dbReference>
<evidence type="ECO:0000313" key="5">
    <source>
        <dbReference type="EMBL" id="NID12781.1"/>
    </source>
</evidence>
<dbReference type="Pfam" id="PF19567">
    <property type="entry name" value="CpsB_CapC"/>
    <property type="match status" value="1"/>
</dbReference>
<accession>A0ABX0QKW2</accession>
<proteinExistence type="inferred from homology"/>
<evidence type="ECO:0000313" key="6">
    <source>
        <dbReference type="Proteomes" id="UP000606008"/>
    </source>
</evidence>
<sequence>MASFWQSLTNRLKTAISTPSPVQAGYVVDMHSHLLPDVDDGIRSTEEALTCLRQFASWGIQHIVTTPHISQDVYPNTSDLLRTVADELRTQLEAENLPITFHVAAEYMVDELFVKRMQADDLLSFGAERYVLIETGWASLPMQLSTWLFQMQVHGYKPILAHPERYSYFRGKLESLAELREQGCLLQLNLMSLAGRYGQEARRMAHALIQLGLVDFVSSDLHSPRDLPMLKKAMQTTDYQKLCQLPLVTPTFIR</sequence>
<dbReference type="PIRSF" id="PIRSF016557">
    <property type="entry name" value="Caps_synth_CpsB"/>
    <property type="match status" value="1"/>
</dbReference>
<dbReference type="InterPro" id="IPR016667">
    <property type="entry name" value="Caps_polysacc_synth_CpsB/CapC"/>
</dbReference>
<protein>
    <recommendedName>
        <fullName evidence="2">protein-tyrosine-phosphatase</fullName>
        <ecNumber evidence="2">3.1.3.48</ecNumber>
    </recommendedName>
</protein>
<comment type="similarity">
    <text evidence="1">Belongs to the metallo-dependent hydrolases superfamily. CpsB/CapC family.</text>
</comment>
<keyword evidence="3" id="KW-0378">Hydrolase</keyword>
<dbReference type="EMBL" id="WAEL01000008">
    <property type="protein sequence ID" value="NID12781.1"/>
    <property type="molecule type" value="Genomic_DNA"/>
</dbReference>
<organism evidence="5 6">
    <name type="scientific">Fibrivirga algicola</name>
    <dbReference type="NCBI Taxonomy" id="2950420"/>
    <lineage>
        <taxon>Bacteria</taxon>
        <taxon>Pseudomonadati</taxon>
        <taxon>Bacteroidota</taxon>
        <taxon>Cytophagia</taxon>
        <taxon>Cytophagales</taxon>
        <taxon>Spirosomataceae</taxon>
        <taxon>Fibrivirga</taxon>
    </lineage>
</organism>
<reference evidence="6" key="2">
    <citation type="submission" date="2023-07" db="EMBL/GenBank/DDBJ databases">
        <authorList>
            <person name="Jung D.-H."/>
        </authorList>
    </citation>
    <scope>NUCLEOTIDE SEQUENCE [LARGE SCALE GENOMIC DNA]</scope>
    <source>
        <strain evidence="6">JA-25</strain>
    </source>
</reference>
<dbReference type="SUPFAM" id="SSF89550">
    <property type="entry name" value="PHP domain-like"/>
    <property type="match status" value="1"/>
</dbReference>
<comment type="catalytic activity">
    <reaction evidence="4">
        <text>O-phospho-L-tyrosyl-[protein] + H2O = L-tyrosyl-[protein] + phosphate</text>
        <dbReference type="Rhea" id="RHEA:10684"/>
        <dbReference type="Rhea" id="RHEA-COMP:10136"/>
        <dbReference type="Rhea" id="RHEA-COMP:20101"/>
        <dbReference type="ChEBI" id="CHEBI:15377"/>
        <dbReference type="ChEBI" id="CHEBI:43474"/>
        <dbReference type="ChEBI" id="CHEBI:46858"/>
        <dbReference type="ChEBI" id="CHEBI:61978"/>
        <dbReference type="EC" id="3.1.3.48"/>
    </reaction>
</comment>
<dbReference type="RefSeq" id="WP_166693487.1">
    <property type="nucleotide sequence ID" value="NZ_WAEL01000008.1"/>
</dbReference>
<dbReference type="PANTHER" id="PTHR39181">
    <property type="entry name" value="TYROSINE-PROTEIN PHOSPHATASE YWQE"/>
    <property type="match status" value="1"/>
</dbReference>
<evidence type="ECO:0000256" key="3">
    <source>
        <dbReference type="ARBA" id="ARBA00022801"/>
    </source>
</evidence>
<evidence type="ECO:0000256" key="4">
    <source>
        <dbReference type="ARBA" id="ARBA00051722"/>
    </source>
</evidence>
<gene>
    <name evidence="5" type="ORF">F7231_21600</name>
</gene>
<evidence type="ECO:0000256" key="1">
    <source>
        <dbReference type="ARBA" id="ARBA00005750"/>
    </source>
</evidence>
<dbReference type="Proteomes" id="UP000606008">
    <property type="component" value="Unassembled WGS sequence"/>
</dbReference>
<dbReference type="Gene3D" id="3.20.20.140">
    <property type="entry name" value="Metal-dependent hydrolases"/>
    <property type="match status" value="1"/>
</dbReference>
<name>A0ABX0QKW2_9BACT</name>
<keyword evidence="6" id="KW-1185">Reference proteome</keyword>
<comment type="caution">
    <text evidence="5">The sequence shown here is derived from an EMBL/GenBank/DDBJ whole genome shotgun (WGS) entry which is preliminary data.</text>
</comment>
<reference evidence="6" key="1">
    <citation type="submission" date="2019-09" db="EMBL/GenBank/DDBJ databases">
        <authorList>
            <person name="Jung D.-H."/>
        </authorList>
    </citation>
    <scope>NUCLEOTIDE SEQUENCE [LARGE SCALE GENOMIC DNA]</scope>
    <source>
        <strain evidence="6">JA-25</strain>
    </source>
</reference>
<dbReference type="EC" id="3.1.3.48" evidence="2"/>
<dbReference type="PANTHER" id="PTHR39181:SF1">
    <property type="entry name" value="TYROSINE-PROTEIN PHOSPHATASE YWQE"/>
    <property type="match status" value="1"/>
</dbReference>
<evidence type="ECO:0000256" key="2">
    <source>
        <dbReference type="ARBA" id="ARBA00013064"/>
    </source>
</evidence>